<feature type="transmembrane region" description="Helical" evidence="11">
    <location>
        <begin position="353"/>
        <end position="371"/>
    </location>
</feature>
<feature type="transmembrane region" description="Helical" evidence="11">
    <location>
        <begin position="383"/>
        <end position="405"/>
    </location>
</feature>
<evidence type="ECO:0000256" key="2">
    <source>
        <dbReference type="ARBA" id="ARBA00022448"/>
    </source>
</evidence>
<keyword evidence="7" id="KW-0869">Chloride channel</keyword>
<dbReference type="SUPFAM" id="SSF81340">
    <property type="entry name" value="Clc chloride channel"/>
    <property type="match status" value="1"/>
</dbReference>
<proteinExistence type="predicted"/>
<feature type="transmembrane region" description="Helical" evidence="11">
    <location>
        <begin position="288"/>
        <end position="308"/>
    </location>
</feature>
<dbReference type="PRINTS" id="PR00762">
    <property type="entry name" value="CLCHANNEL"/>
</dbReference>
<reference evidence="13 14" key="1">
    <citation type="submission" date="2020-06" db="EMBL/GenBank/DDBJ databases">
        <title>Genome sequence of 2 isolates from Red Sea Mangroves.</title>
        <authorList>
            <person name="Sefrji F."/>
            <person name="Michoud G."/>
            <person name="Merlino G."/>
            <person name="Daffonchio D."/>
        </authorList>
    </citation>
    <scope>NUCLEOTIDE SEQUENCE [LARGE SCALE GENOMIC DNA]</scope>
    <source>
        <strain evidence="13 14">R1DC25</strain>
    </source>
</reference>
<comment type="subcellular location">
    <subcellularLocation>
        <location evidence="1">Membrane</location>
        <topology evidence="1">Multi-pass membrane protein</topology>
    </subcellularLocation>
</comment>
<dbReference type="Proteomes" id="UP000593594">
    <property type="component" value="Chromosome"/>
</dbReference>
<dbReference type="InterPro" id="IPR001807">
    <property type="entry name" value="ClC"/>
</dbReference>
<evidence type="ECO:0000313" key="14">
    <source>
        <dbReference type="Proteomes" id="UP000593594"/>
    </source>
</evidence>
<evidence type="ECO:0000256" key="4">
    <source>
        <dbReference type="ARBA" id="ARBA00022989"/>
    </source>
</evidence>
<evidence type="ECO:0000313" key="13">
    <source>
        <dbReference type="EMBL" id="QPC41876.1"/>
    </source>
</evidence>
<evidence type="ECO:0000256" key="3">
    <source>
        <dbReference type="ARBA" id="ARBA00022692"/>
    </source>
</evidence>
<evidence type="ECO:0000256" key="8">
    <source>
        <dbReference type="ARBA" id="ARBA00023214"/>
    </source>
</evidence>
<dbReference type="GO" id="GO:0005254">
    <property type="term" value="F:chloride channel activity"/>
    <property type="evidence" value="ECO:0007669"/>
    <property type="project" value="UniProtKB-KW"/>
</dbReference>
<organism evidence="13 14">
    <name type="scientific">Kaustia mangrovi</name>
    <dbReference type="NCBI Taxonomy" id="2593653"/>
    <lineage>
        <taxon>Bacteria</taxon>
        <taxon>Pseudomonadati</taxon>
        <taxon>Pseudomonadota</taxon>
        <taxon>Alphaproteobacteria</taxon>
        <taxon>Hyphomicrobiales</taxon>
        <taxon>Parvibaculaceae</taxon>
        <taxon>Kaustia</taxon>
    </lineage>
</organism>
<dbReference type="InterPro" id="IPR014743">
    <property type="entry name" value="Cl-channel_core"/>
</dbReference>
<dbReference type="KEGG" id="kmn:HW532_03570"/>
<sequence length="545" mass="57321">MSVLTADLGRLFRERIVPNLRAMWNDRSPLIWLVALVIGVAGAYGILAFREGIGAVQWLWLGDGHEHLTASLAGAIPWWLVIAGPVCGGLAVGLLLQYVMPTRRAHAVADVIEAEALGGARIPLRSGFWSAVISAVSLGSGASAGREGPAVHLGAAIASMLCRKFGFVTATRRVILGCGAAAAVSASFNAPIAGVLFAHEVVLAHYAPSAFIPLVISSVSAAVFTRLHLGDFPAFIIPSYQITSYWEFPAFALLGLTCGLVAACFQFSVMTADWTARQIRCPLWVRPVVGGVLVGAIAIYVPEVLGVGYEATNLALHQKLSLGLLFTLLFAKTAATAVTLASRFGGGVFSPSIYLGAMTGGAFGVIAASVFPEAASSQGLYAILGMGAVAGAVLGAPISSVLVVVELTGGFDMTMAVLVAVSISWGVMQAVHGQSFFHWQLSTRGVLLQGGPHRRVMRTLTVASFMTPLTPEEEAEPPALEPDLPTLTPDTTLGTALRTFNARGYSRIAVVDPDEETRIVGWADYVAALNTFNTALIEAEQEEHR</sequence>
<evidence type="ECO:0000256" key="1">
    <source>
        <dbReference type="ARBA" id="ARBA00004141"/>
    </source>
</evidence>
<feature type="domain" description="CBS" evidence="12">
    <location>
        <begin position="480"/>
        <end position="540"/>
    </location>
</feature>
<feature type="transmembrane region" description="Helical" evidence="11">
    <location>
        <begin position="250"/>
        <end position="268"/>
    </location>
</feature>
<keyword evidence="9" id="KW-0407">Ion channel</keyword>
<dbReference type="InterPro" id="IPR000644">
    <property type="entry name" value="CBS_dom"/>
</dbReference>
<keyword evidence="2" id="KW-0813">Transport</keyword>
<dbReference type="SUPFAM" id="SSF54631">
    <property type="entry name" value="CBS-domain pair"/>
    <property type="match status" value="1"/>
</dbReference>
<keyword evidence="14" id="KW-1185">Reference proteome</keyword>
<dbReference type="RefSeq" id="WP_213163103.1">
    <property type="nucleotide sequence ID" value="NZ_CP058214.1"/>
</dbReference>
<feature type="transmembrane region" description="Helical" evidence="11">
    <location>
        <begin position="174"/>
        <end position="198"/>
    </location>
</feature>
<dbReference type="PANTHER" id="PTHR43427:SF6">
    <property type="entry name" value="CHLORIDE CHANNEL PROTEIN CLC-E"/>
    <property type="match status" value="1"/>
</dbReference>
<dbReference type="PANTHER" id="PTHR43427">
    <property type="entry name" value="CHLORIDE CHANNEL PROTEIN CLC-E"/>
    <property type="match status" value="1"/>
</dbReference>
<keyword evidence="6 11" id="KW-0472">Membrane</keyword>
<keyword evidence="8" id="KW-0868">Chloride</keyword>
<keyword evidence="3 11" id="KW-0812">Transmembrane</keyword>
<evidence type="ECO:0000256" key="11">
    <source>
        <dbReference type="SAM" id="Phobius"/>
    </source>
</evidence>
<keyword evidence="4 11" id="KW-1133">Transmembrane helix</keyword>
<dbReference type="Pfam" id="PF00571">
    <property type="entry name" value="CBS"/>
    <property type="match status" value="1"/>
</dbReference>
<dbReference type="AlphaFoldDB" id="A0A7S8C1Z8"/>
<dbReference type="InterPro" id="IPR050368">
    <property type="entry name" value="ClC-type_chloride_channel"/>
</dbReference>
<evidence type="ECO:0000256" key="9">
    <source>
        <dbReference type="ARBA" id="ARBA00023303"/>
    </source>
</evidence>
<gene>
    <name evidence="13" type="ORF">HW532_03570</name>
</gene>
<dbReference type="GO" id="GO:0034707">
    <property type="term" value="C:chloride channel complex"/>
    <property type="evidence" value="ECO:0007669"/>
    <property type="project" value="UniProtKB-KW"/>
</dbReference>
<evidence type="ECO:0000259" key="12">
    <source>
        <dbReference type="PROSITE" id="PS51371"/>
    </source>
</evidence>
<evidence type="ECO:0000256" key="7">
    <source>
        <dbReference type="ARBA" id="ARBA00023173"/>
    </source>
</evidence>
<protein>
    <submittedName>
        <fullName evidence="13">Chloride channel protein</fullName>
    </submittedName>
</protein>
<feature type="transmembrane region" description="Helical" evidence="11">
    <location>
        <begin position="320"/>
        <end position="341"/>
    </location>
</feature>
<accession>A0A7S8C1Z8</accession>
<dbReference type="PROSITE" id="PS51371">
    <property type="entry name" value="CBS"/>
    <property type="match status" value="1"/>
</dbReference>
<name>A0A7S8C1Z8_9HYPH</name>
<evidence type="ECO:0000256" key="5">
    <source>
        <dbReference type="ARBA" id="ARBA00023065"/>
    </source>
</evidence>
<dbReference type="CDD" id="cd00400">
    <property type="entry name" value="Voltage_gated_ClC"/>
    <property type="match status" value="1"/>
</dbReference>
<dbReference type="Pfam" id="PF00654">
    <property type="entry name" value="Voltage_CLC"/>
    <property type="match status" value="1"/>
</dbReference>
<dbReference type="EMBL" id="CP058214">
    <property type="protein sequence ID" value="QPC41876.1"/>
    <property type="molecule type" value="Genomic_DNA"/>
</dbReference>
<keyword evidence="10" id="KW-0129">CBS domain</keyword>
<evidence type="ECO:0000256" key="10">
    <source>
        <dbReference type="PROSITE-ProRule" id="PRU00703"/>
    </source>
</evidence>
<keyword evidence="5" id="KW-0406">Ion transport</keyword>
<feature type="transmembrane region" description="Helical" evidence="11">
    <location>
        <begin position="411"/>
        <end position="431"/>
    </location>
</feature>
<dbReference type="InterPro" id="IPR046342">
    <property type="entry name" value="CBS_dom_sf"/>
</dbReference>
<feature type="transmembrane region" description="Helical" evidence="11">
    <location>
        <begin position="30"/>
        <end position="49"/>
    </location>
</feature>
<dbReference type="Gene3D" id="1.10.3080.10">
    <property type="entry name" value="Clc chloride channel"/>
    <property type="match status" value="1"/>
</dbReference>
<evidence type="ECO:0000256" key="6">
    <source>
        <dbReference type="ARBA" id="ARBA00023136"/>
    </source>
</evidence>
<feature type="transmembrane region" description="Helical" evidence="11">
    <location>
        <begin position="76"/>
        <end position="96"/>
    </location>
</feature>